<dbReference type="Pfam" id="PF00083">
    <property type="entry name" value="Sugar_tr"/>
    <property type="match status" value="1"/>
</dbReference>
<dbReference type="PRINTS" id="PR00171">
    <property type="entry name" value="SUGRTRNSPORT"/>
</dbReference>
<comment type="similarity">
    <text evidence="2 8">Belongs to the major facilitator superfamily. Sugar transporter (TC 2.A.1.1) family.</text>
</comment>
<dbReference type="GO" id="GO:0005351">
    <property type="term" value="F:carbohydrate:proton symporter activity"/>
    <property type="evidence" value="ECO:0007669"/>
    <property type="project" value="TreeGrafter"/>
</dbReference>
<feature type="transmembrane region" description="Helical" evidence="9">
    <location>
        <begin position="332"/>
        <end position="356"/>
    </location>
</feature>
<name>A0A9P5Q495_9AGAR</name>
<dbReference type="InterPro" id="IPR005828">
    <property type="entry name" value="MFS_sugar_transport-like"/>
</dbReference>
<dbReference type="InterPro" id="IPR005829">
    <property type="entry name" value="Sugar_transporter_CS"/>
</dbReference>
<dbReference type="EMBL" id="JADNRY010000013">
    <property type="protein sequence ID" value="KAF9074514.1"/>
    <property type="molecule type" value="Genomic_DNA"/>
</dbReference>
<feature type="transmembrane region" description="Helical" evidence="9">
    <location>
        <begin position="62"/>
        <end position="85"/>
    </location>
</feature>
<dbReference type="SUPFAM" id="SSF103473">
    <property type="entry name" value="MFS general substrate transporter"/>
    <property type="match status" value="1"/>
</dbReference>
<dbReference type="PROSITE" id="PS50850">
    <property type="entry name" value="MFS"/>
    <property type="match status" value="1"/>
</dbReference>
<dbReference type="PROSITE" id="PS00216">
    <property type="entry name" value="SUGAR_TRANSPORT_1"/>
    <property type="match status" value="1"/>
</dbReference>
<dbReference type="FunFam" id="1.20.1250.20:FF:000134">
    <property type="entry name" value="MFS sugar transporter protein"/>
    <property type="match status" value="1"/>
</dbReference>
<evidence type="ECO:0000256" key="7">
    <source>
        <dbReference type="ARBA" id="ARBA00049119"/>
    </source>
</evidence>
<accession>A0A9P5Q495</accession>
<feature type="transmembrane region" description="Helical" evidence="9">
    <location>
        <begin position="368"/>
        <end position="390"/>
    </location>
</feature>
<comment type="caution">
    <text evidence="11">The sequence shown here is derived from an EMBL/GenBank/DDBJ whole genome shotgun (WGS) entry which is preliminary data.</text>
</comment>
<evidence type="ECO:0000256" key="1">
    <source>
        <dbReference type="ARBA" id="ARBA00004141"/>
    </source>
</evidence>
<dbReference type="InterPro" id="IPR003663">
    <property type="entry name" value="Sugar/inositol_transpt"/>
</dbReference>
<comment type="catalytic activity">
    <reaction evidence="7">
        <text>myo-inositol(out) + H(+)(out) = myo-inositol(in) + H(+)(in)</text>
        <dbReference type="Rhea" id="RHEA:60364"/>
        <dbReference type="ChEBI" id="CHEBI:15378"/>
        <dbReference type="ChEBI" id="CHEBI:17268"/>
    </reaction>
</comment>
<evidence type="ECO:0000313" key="12">
    <source>
        <dbReference type="Proteomes" id="UP000772434"/>
    </source>
</evidence>
<keyword evidence="3 8" id="KW-0813">Transport</keyword>
<dbReference type="GO" id="GO:0016020">
    <property type="term" value="C:membrane"/>
    <property type="evidence" value="ECO:0007669"/>
    <property type="project" value="UniProtKB-SubCell"/>
</dbReference>
<dbReference type="Proteomes" id="UP000772434">
    <property type="component" value="Unassembled WGS sequence"/>
</dbReference>
<feature type="transmembrane region" description="Helical" evidence="9">
    <location>
        <begin position="561"/>
        <end position="580"/>
    </location>
</feature>
<dbReference type="InterPro" id="IPR036259">
    <property type="entry name" value="MFS_trans_sf"/>
</dbReference>
<evidence type="ECO:0000256" key="2">
    <source>
        <dbReference type="ARBA" id="ARBA00010992"/>
    </source>
</evidence>
<feature type="transmembrane region" description="Helical" evidence="9">
    <location>
        <begin position="133"/>
        <end position="154"/>
    </location>
</feature>
<dbReference type="NCBIfam" id="TIGR00879">
    <property type="entry name" value="SP"/>
    <property type="match status" value="1"/>
</dbReference>
<feature type="transmembrane region" description="Helical" evidence="9">
    <location>
        <begin position="499"/>
        <end position="519"/>
    </location>
</feature>
<dbReference type="OrthoDB" id="8120565at2759"/>
<dbReference type="Gene3D" id="1.20.1250.20">
    <property type="entry name" value="MFS general substrate transporter like domains"/>
    <property type="match status" value="2"/>
</dbReference>
<evidence type="ECO:0000256" key="8">
    <source>
        <dbReference type="RuleBase" id="RU003346"/>
    </source>
</evidence>
<evidence type="ECO:0000256" key="3">
    <source>
        <dbReference type="ARBA" id="ARBA00022448"/>
    </source>
</evidence>
<keyword evidence="4 9" id="KW-0812">Transmembrane</keyword>
<keyword evidence="12" id="KW-1185">Reference proteome</keyword>
<organism evidence="11 12">
    <name type="scientific">Rhodocollybia butyracea</name>
    <dbReference type="NCBI Taxonomy" id="206335"/>
    <lineage>
        <taxon>Eukaryota</taxon>
        <taxon>Fungi</taxon>
        <taxon>Dikarya</taxon>
        <taxon>Basidiomycota</taxon>
        <taxon>Agaricomycotina</taxon>
        <taxon>Agaricomycetes</taxon>
        <taxon>Agaricomycetidae</taxon>
        <taxon>Agaricales</taxon>
        <taxon>Marasmiineae</taxon>
        <taxon>Omphalotaceae</taxon>
        <taxon>Rhodocollybia</taxon>
    </lineage>
</organism>
<gene>
    <name evidence="11" type="ORF">BDP27DRAFT_1288015</name>
</gene>
<feature type="transmembrane region" description="Helical" evidence="9">
    <location>
        <begin position="434"/>
        <end position="457"/>
    </location>
</feature>
<evidence type="ECO:0000256" key="9">
    <source>
        <dbReference type="SAM" id="Phobius"/>
    </source>
</evidence>
<dbReference type="PROSITE" id="PS00217">
    <property type="entry name" value="SUGAR_TRANSPORT_2"/>
    <property type="match status" value="1"/>
</dbReference>
<sequence>MTGPYARISDPHDSTNSSEAGRLLNGPVVYQAPHGGSISFQSNAYTYRYGPKGITGLTRNRYTLLCAVFASIGGLSFGYDQGVIANVLVMPEFMKNYPITPLEEGFMTAVLELGALLGAVFTGIFADHYSRRFSISVSCIVFCIGSTIQCSAQSLLHLLIGRAIGGLGVGALSTLCPLFISEISPPEVRGSLMALEQFAIVLGVVLGFWLGYLTRNIPGSASYIIPLAGQLIPGVILLLGCAFLPASPRLLVLQGKYDGAVKSLIRLRLGNMSFEEARNDPLIQIEFLEMRVEATMIHRAFGSTETSSKSAFFVNEWSSWKRLLGQKYRDRTMVGVLIAFFQQWSGINALLYYGPILVRSVGISAGKVTLLVSGGIGIVQFIAVLPVIAYIDEWGRRPLLRFGSIVMTCAHFGIAMLVVLFASDWTSHSTAAWMAVGFIYLFTAAYGMSFGPVAWVLPSEVFPLSVRSKGVALSTASVWLNNCKSYLLVGLITPVTLEYSAAGTFMLFAVASFVAYIWVTYCVPETANVSLEEIDGVFRSSAGREEIVMKSQASFLLLPPFYFPFSPPLPFLFLFLFPVFP</sequence>
<dbReference type="PANTHER" id="PTHR48022:SF14">
    <property type="entry name" value="MAJOR FACILITATOR SUPERFAMILY (MFS) PROFILE DOMAIN-CONTAINING PROTEIN-RELATED"/>
    <property type="match status" value="1"/>
</dbReference>
<reference evidence="11" key="1">
    <citation type="submission" date="2020-11" db="EMBL/GenBank/DDBJ databases">
        <authorList>
            <consortium name="DOE Joint Genome Institute"/>
            <person name="Ahrendt S."/>
            <person name="Riley R."/>
            <person name="Andreopoulos W."/>
            <person name="Labutti K."/>
            <person name="Pangilinan J."/>
            <person name="Ruiz-Duenas F.J."/>
            <person name="Barrasa J.M."/>
            <person name="Sanchez-Garcia M."/>
            <person name="Camarero S."/>
            <person name="Miyauchi S."/>
            <person name="Serrano A."/>
            <person name="Linde D."/>
            <person name="Babiker R."/>
            <person name="Drula E."/>
            <person name="Ayuso-Fernandez I."/>
            <person name="Pacheco R."/>
            <person name="Padilla G."/>
            <person name="Ferreira P."/>
            <person name="Barriuso J."/>
            <person name="Kellner H."/>
            <person name="Castanera R."/>
            <person name="Alfaro M."/>
            <person name="Ramirez L."/>
            <person name="Pisabarro A.G."/>
            <person name="Kuo A."/>
            <person name="Tritt A."/>
            <person name="Lipzen A."/>
            <person name="He G."/>
            <person name="Yan M."/>
            <person name="Ng V."/>
            <person name="Cullen D."/>
            <person name="Martin F."/>
            <person name="Rosso M.-N."/>
            <person name="Henrissat B."/>
            <person name="Hibbett D."/>
            <person name="Martinez A.T."/>
            <person name="Grigoriev I.V."/>
        </authorList>
    </citation>
    <scope>NUCLEOTIDE SEQUENCE</scope>
    <source>
        <strain evidence="11">AH 40177</strain>
    </source>
</reference>
<evidence type="ECO:0000256" key="4">
    <source>
        <dbReference type="ARBA" id="ARBA00022692"/>
    </source>
</evidence>
<protein>
    <submittedName>
        <fullName evidence="11">MFS monosaccharide transporter</fullName>
    </submittedName>
</protein>
<dbReference type="PANTHER" id="PTHR48022">
    <property type="entry name" value="PLASTIDIC GLUCOSE TRANSPORTER 4"/>
    <property type="match status" value="1"/>
</dbReference>
<feature type="transmembrane region" description="Helical" evidence="9">
    <location>
        <begin position="105"/>
        <end position="126"/>
    </location>
</feature>
<dbReference type="InterPro" id="IPR050360">
    <property type="entry name" value="MFS_Sugar_Transporters"/>
</dbReference>
<keyword evidence="5 9" id="KW-1133">Transmembrane helix</keyword>
<feature type="transmembrane region" description="Helical" evidence="9">
    <location>
        <begin position="160"/>
        <end position="180"/>
    </location>
</feature>
<evidence type="ECO:0000256" key="5">
    <source>
        <dbReference type="ARBA" id="ARBA00022989"/>
    </source>
</evidence>
<evidence type="ECO:0000313" key="11">
    <source>
        <dbReference type="EMBL" id="KAF9074514.1"/>
    </source>
</evidence>
<dbReference type="AlphaFoldDB" id="A0A9P5Q495"/>
<feature type="domain" description="Major facilitator superfamily (MFS) profile" evidence="10">
    <location>
        <begin position="66"/>
        <end position="527"/>
    </location>
</feature>
<feature type="transmembrane region" description="Helical" evidence="9">
    <location>
        <begin position="224"/>
        <end position="246"/>
    </location>
</feature>
<keyword evidence="6 9" id="KW-0472">Membrane</keyword>
<proteinExistence type="inferred from homology"/>
<feature type="transmembrane region" description="Helical" evidence="9">
    <location>
        <begin position="192"/>
        <end position="212"/>
    </location>
</feature>
<dbReference type="InterPro" id="IPR020846">
    <property type="entry name" value="MFS_dom"/>
</dbReference>
<evidence type="ECO:0000259" key="10">
    <source>
        <dbReference type="PROSITE" id="PS50850"/>
    </source>
</evidence>
<feature type="transmembrane region" description="Helical" evidence="9">
    <location>
        <begin position="402"/>
        <end position="422"/>
    </location>
</feature>
<comment type="subcellular location">
    <subcellularLocation>
        <location evidence="1">Membrane</location>
        <topology evidence="1">Multi-pass membrane protein</topology>
    </subcellularLocation>
</comment>
<evidence type="ECO:0000256" key="6">
    <source>
        <dbReference type="ARBA" id="ARBA00023136"/>
    </source>
</evidence>